<name>M1S0B2_9HYME</name>
<evidence type="ECO:0000313" key="11">
    <source>
        <dbReference type="EMBL" id="AGG17935.1"/>
    </source>
</evidence>
<dbReference type="GO" id="GO:0005886">
    <property type="term" value="C:plasma membrane"/>
    <property type="evidence" value="ECO:0007669"/>
    <property type="project" value="UniProtKB-SubCell"/>
</dbReference>
<evidence type="ECO:0000256" key="4">
    <source>
        <dbReference type="ARBA" id="ARBA00022692"/>
    </source>
</evidence>
<dbReference type="Pfam" id="PF02949">
    <property type="entry name" value="7tm_6"/>
    <property type="match status" value="1"/>
</dbReference>
<dbReference type="GO" id="GO:0007165">
    <property type="term" value="P:signal transduction"/>
    <property type="evidence" value="ECO:0007669"/>
    <property type="project" value="UniProtKB-KW"/>
</dbReference>
<evidence type="ECO:0000256" key="5">
    <source>
        <dbReference type="ARBA" id="ARBA00022725"/>
    </source>
</evidence>
<evidence type="ECO:0000256" key="1">
    <source>
        <dbReference type="ARBA" id="ARBA00004651"/>
    </source>
</evidence>
<keyword evidence="4 10" id="KW-0812">Transmembrane</keyword>
<dbReference type="GO" id="GO:0004984">
    <property type="term" value="F:olfactory receptor activity"/>
    <property type="evidence" value="ECO:0007669"/>
    <property type="project" value="InterPro"/>
</dbReference>
<feature type="transmembrane region" description="Helical" evidence="10">
    <location>
        <begin position="38"/>
        <end position="57"/>
    </location>
</feature>
<evidence type="ECO:0000256" key="7">
    <source>
        <dbReference type="ARBA" id="ARBA00023136"/>
    </source>
</evidence>
<comment type="caution">
    <text evidence="10">Lacks conserved residue(s) required for the propagation of feature annotation.</text>
</comment>
<keyword evidence="7 10" id="KW-0472">Membrane</keyword>
<feature type="transmembrane region" description="Helical" evidence="10">
    <location>
        <begin position="296"/>
        <end position="322"/>
    </location>
</feature>
<evidence type="ECO:0000256" key="9">
    <source>
        <dbReference type="ARBA" id="ARBA00023224"/>
    </source>
</evidence>
<evidence type="ECO:0000256" key="6">
    <source>
        <dbReference type="ARBA" id="ARBA00022989"/>
    </source>
</evidence>
<sequence length="432" mass="49793">MHHKLINILSKILRYNGIWPVESTTAISFKLLNLILRFFNFCIFVFLTSIIMADAIANHSDLSLITDNLCFLIGCFETMSKAFKFYTEYNNIIKLINDIYEPIDKLKTINNVEIMTRVNKLSRFECRQFYILCGVVALLISARVFGADRANREFPVRAIFPFDKSKSPNYQLIFILISYGVAFIDVSLFTLDLMIVVIMRYLTLQLEILISNYKHCRVGLIRNIARNIPSNGSETVESFYEIATVTDNDDDDNGDDGIKNFVIFEIHRKDINNINTFDWRLKQCIKHHQKIVQMMVVLNDCFSFCVIVQIMTSTILICLNGFQILLGNDDRHLLVRRIIAINAVLLQLFFWCWYGNKMSTVADSLTYNQWMCGWESEFKRGVSNSVTTSMILSLRSLELRAIGLVPLSLQTFVSAIKKSYSVLILLLTVVED</sequence>
<comment type="similarity">
    <text evidence="10">Belongs to the insect chemoreceptor superfamily. Heteromeric odorant receptor channel (TC 1.A.69) family.</text>
</comment>
<evidence type="ECO:0000256" key="10">
    <source>
        <dbReference type="RuleBase" id="RU351113"/>
    </source>
</evidence>
<dbReference type="PANTHER" id="PTHR21137">
    <property type="entry name" value="ODORANT RECEPTOR"/>
    <property type="match status" value="1"/>
</dbReference>
<feature type="transmembrane region" description="Helical" evidence="10">
    <location>
        <begin position="334"/>
        <end position="354"/>
    </location>
</feature>
<evidence type="ECO:0000256" key="2">
    <source>
        <dbReference type="ARBA" id="ARBA00022475"/>
    </source>
</evidence>
<keyword evidence="3 10" id="KW-0716">Sensory transduction</keyword>
<evidence type="ECO:0000256" key="3">
    <source>
        <dbReference type="ARBA" id="ARBA00022606"/>
    </source>
</evidence>
<evidence type="ECO:0000256" key="8">
    <source>
        <dbReference type="ARBA" id="ARBA00023170"/>
    </source>
</evidence>
<keyword evidence="5 10" id="KW-0552">Olfaction</keyword>
<dbReference type="PANTHER" id="PTHR21137:SF35">
    <property type="entry name" value="ODORANT RECEPTOR 19A-RELATED"/>
    <property type="match status" value="1"/>
</dbReference>
<accession>M1S0B2</accession>
<organism evidence="11">
    <name type="scientific">Microplitis mediator</name>
    <dbReference type="NCBI Taxonomy" id="375433"/>
    <lineage>
        <taxon>Eukaryota</taxon>
        <taxon>Metazoa</taxon>
        <taxon>Ecdysozoa</taxon>
        <taxon>Arthropoda</taxon>
        <taxon>Hexapoda</taxon>
        <taxon>Insecta</taxon>
        <taxon>Pterygota</taxon>
        <taxon>Neoptera</taxon>
        <taxon>Endopterygota</taxon>
        <taxon>Hymenoptera</taxon>
        <taxon>Apocrita</taxon>
        <taxon>Ichneumonoidea</taxon>
        <taxon>Braconidae</taxon>
        <taxon>Microgastrinae</taxon>
        <taxon>Microplitis</taxon>
    </lineage>
</organism>
<keyword evidence="6 10" id="KW-1133">Transmembrane helix</keyword>
<dbReference type="InterPro" id="IPR004117">
    <property type="entry name" value="7tm6_olfct_rcpt"/>
</dbReference>
<comment type="subcellular location">
    <subcellularLocation>
        <location evidence="1 10">Cell membrane</location>
        <topology evidence="1 10">Multi-pass membrane protein</topology>
    </subcellularLocation>
</comment>
<proteinExistence type="evidence at transcript level"/>
<feature type="transmembrane region" description="Helical" evidence="10">
    <location>
        <begin position="129"/>
        <end position="146"/>
    </location>
</feature>
<reference evidence="11" key="1">
    <citation type="submission" date="2012-11" db="EMBL/GenBank/DDBJ databases">
        <title>Molecular characterization and expression profiles of olfactory receptor genes in the parasitic wasp, Microplitis mediator (Hymenoptera: Braconidae).</title>
        <authorList>
            <person name="Gu H.S."/>
            <person name="Ma L."/>
            <person name="Zhang J.Y."/>
        </authorList>
    </citation>
    <scope>NUCLEOTIDE SEQUENCE</scope>
</reference>
<keyword evidence="8 10" id="KW-0675">Receptor</keyword>
<keyword evidence="2" id="KW-1003">Cell membrane</keyword>
<keyword evidence="9 10" id="KW-0807">Transducer</keyword>
<dbReference type="AlphaFoldDB" id="M1S0B2"/>
<dbReference type="EMBL" id="KC171922">
    <property type="protein sequence ID" value="AGG17935.1"/>
    <property type="molecule type" value="mRNA"/>
</dbReference>
<protein>
    <recommendedName>
        <fullName evidence="10">Odorant receptor</fullName>
    </recommendedName>
</protein>
<feature type="transmembrane region" description="Helical" evidence="10">
    <location>
        <begin position="172"/>
        <end position="198"/>
    </location>
</feature>
<dbReference type="GO" id="GO:0005549">
    <property type="term" value="F:odorant binding"/>
    <property type="evidence" value="ECO:0007669"/>
    <property type="project" value="InterPro"/>
</dbReference>